<keyword evidence="2" id="KW-0378">Hydrolase</keyword>
<keyword evidence="3" id="KW-1185">Reference proteome</keyword>
<dbReference type="GO" id="GO:0016798">
    <property type="term" value="F:hydrolase activity, acting on glycosyl bonds"/>
    <property type="evidence" value="ECO:0007669"/>
    <property type="project" value="UniProtKB-KW"/>
</dbReference>
<dbReference type="GO" id="GO:0006508">
    <property type="term" value="P:proteolysis"/>
    <property type="evidence" value="ECO:0007669"/>
    <property type="project" value="UniProtKB-KW"/>
</dbReference>
<dbReference type="Proteomes" id="UP000242084">
    <property type="component" value="Chromosome 1"/>
</dbReference>
<gene>
    <name evidence="2" type="primary">ydeA</name>
    <name evidence="2" type="ORF">SAMEA4384403_02197</name>
</gene>
<dbReference type="EMBL" id="LT906462">
    <property type="protein sequence ID" value="SNV78201.1"/>
    <property type="molecule type" value="Genomic_DNA"/>
</dbReference>
<dbReference type="InterPro" id="IPR029062">
    <property type="entry name" value="Class_I_gatase-like"/>
</dbReference>
<feature type="domain" description="DJ-1/PfpI" evidence="1">
    <location>
        <begin position="2"/>
        <end position="167"/>
    </location>
</feature>
<evidence type="ECO:0000313" key="2">
    <source>
        <dbReference type="EMBL" id="SNV78201.1"/>
    </source>
</evidence>
<dbReference type="GO" id="GO:0008233">
    <property type="term" value="F:peptidase activity"/>
    <property type="evidence" value="ECO:0007669"/>
    <property type="project" value="UniProtKB-KW"/>
</dbReference>
<dbReference type="OrthoDB" id="6003696at2"/>
<dbReference type="RefSeq" id="WP_095089542.1">
    <property type="nucleotide sequence ID" value="NZ_BMDM01000001.1"/>
</dbReference>
<dbReference type="InterPro" id="IPR002818">
    <property type="entry name" value="DJ-1/PfpI"/>
</dbReference>
<dbReference type="PANTHER" id="PTHR48094:SF19">
    <property type="entry name" value="DJ-1_PFPI DOMAIN-CONTAINING PROTEIN"/>
    <property type="match status" value="1"/>
</dbReference>
<reference evidence="2 3" key="1">
    <citation type="submission" date="2017-06" db="EMBL/GenBank/DDBJ databases">
        <authorList>
            <consortium name="Pathogen Informatics"/>
        </authorList>
    </citation>
    <scope>NUCLEOTIDE SEQUENCE [LARGE SCALE GENOMIC DNA]</scope>
    <source>
        <strain evidence="2 3">NCTC13839</strain>
    </source>
</reference>
<name>A0A240A430_9STAP</name>
<keyword evidence="2" id="KW-0326">Glycosidase</keyword>
<organism evidence="2 3">
    <name type="scientific">Mammaliicoccus stepanovicii</name>
    <dbReference type="NCBI Taxonomy" id="643214"/>
    <lineage>
        <taxon>Bacteria</taxon>
        <taxon>Bacillati</taxon>
        <taxon>Bacillota</taxon>
        <taxon>Bacilli</taxon>
        <taxon>Bacillales</taxon>
        <taxon>Staphylococcaceae</taxon>
        <taxon>Mammaliicoccus</taxon>
    </lineage>
</organism>
<dbReference type="PANTHER" id="PTHR48094">
    <property type="entry name" value="PROTEIN/NUCLEIC ACID DEGLYCASE DJ-1-RELATED"/>
    <property type="match status" value="1"/>
</dbReference>
<dbReference type="KEGG" id="sste:SAMEA4384403_2197"/>
<dbReference type="Pfam" id="PF01965">
    <property type="entry name" value="DJ-1_PfpI"/>
    <property type="match status" value="1"/>
</dbReference>
<protein>
    <submittedName>
        <fullName evidence="2">Putative intracellular protease</fullName>
        <ecNumber evidence="2">3.2.-.-</ecNumber>
    </submittedName>
</protein>
<accession>A0A240A430</accession>
<dbReference type="Gene3D" id="3.40.50.880">
    <property type="match status" value="1"/>
</dbReference>
<proteinExistence type="predicted"/>
<evidence type="ECO:0000313" key="3">
    <source>
        <dbReference type="Proteomes" id="UP000242084"/>
    </source>
</evidence>
<keyword evidence="2" id="KW-0645">Protease</keyword>
<dbReference type="SUPFAM" id="SSF52317">
    <property type="entry name" value="Class I glutamine amidotransferase-like"/>
    <property type="match status" value="1"/>
</dbReference>
<dbReference type="EC" id="3.2.-.-" evidence="2"/>
<evidence type="ECO:0000259" key="1">
    <source>
        <dbReference type="Pfam" id="PF01965"/>
    </source>
</evidence>
<sequence length="200" mass="22558">MKKALIVLTEAYADWEVSYIAPELAMTQQFEINTVSLESPQVTSIGQLKTNIDYTIDQVTEPFDALIIIGGNSWGNLEDDRLLNLIRTSLDNNVVVGAICGAVDYFARNGLLTGFKHTGNDQKHWTTETYNQYINYEDFIVQDSVRDRHLITSNGSNSIDFCFNILEALNVIDSEQAEQNKTFYKLGYTAYKEKYGEIGG</sequence>
<dbReference type="AlphaFoldDB" id="A0A240A430"/>
<dbReference type="GO" id="GO:0005737">
    <property type="term" value="C:cytoplasm"/>
    <property type="evidence" value="ECO:0007669"/>
    <property type="project" value="TreeGrafter"/>
</dbReference>
<dbReference type="InterPro" id="IPR050325">
    <property type="entry name" value="Prot/Nucl_acid_deglycase"/>
</dbReference>